<proteinExistence type="predicted"/>
<accession>A0ABR1YBP6</accession>
<dbReference type="EMBL" id="JBBWRZ010000012">
    <property type="protein sequence ID" value="KAK8224860.1"/>
    <property type="molecule type" value="Genomic_DNA"/>
</dbReference>
<evidence type="ECO:0000313" key="2">
    <source>
        <dbReference type="Proteomes" id="UP001492380"/>
    </source>
</evidence>
<name>A0ABR1YBP6_9PEZI</name>
<evidence type="ECO:0000313" key="1">
    <source>
        <dbReference type="EMBL" id="KAK8224860.1"/>
    </source>
</evidence>
<keyword evidence="2" id="KW-1185">Reference proteome</keyword>
<protein>
    <submittedName>
        <fullName evidence="1">Uncharacterized protein</fullName>
    </submittedName>
</protein>
<dbReference type="Proteomes" id="UP001492380">
    <property type="component" value="Unassembled WGS sequence"/>
</dbReference>
<gene>
    <name evidence="1" type="ORF">HDK90DRAFT_93710</name>
</gene>
<sequence length="220" mass="24035">MAAIVQISWRRGAPPQFNTNRTASIPLHRSTRAWLHPSRNCPQTLRHGVQHLKKAPLHASLGSGCIVAPATSSQSGTLPVLQPMAPRHSSTSLTLMPSRIPFFLSRLHQARYTLSGLRARQLGNPPADLHQGDECRLRPNLTAAVPRRWRCQSSIRMDQNTQSKIVNLPIDSGLTTSQIVGLRDPLDTRLQRGGGAASSDPDIDLSTSRSSILASSLRAR</sequence>
<reference evidence="1 2" key="1">
    <citation type="submission" date="2024-04" db="EMBL/GenBank/DDBJ databases">
        <title>Phyllosticta paracitricarpa is synonymous to the EU quarantine fungus P. citricarpa based on phylogenomic analyses.</title>
        <authorList>
            <consortium name="Lawrence Berkeley National Laboratory"/>
            <person name="Van Ingen-Buijs V.A."/>
            <person name="Van Westerhoven A.C."/>
            <person name="Haridas S."/>
            <person name="Skiadas P."/>
            <person name="Martin F."/>
            <person name="Groenewald J.Z."/>
            <person name="Crous P.W."/>
            <person name="Seidl M.F."/>
        </authorList>
    </citation>
    <scope>NUCLEOTIDE SEQUENCE [LARGE SCALE GENOMIC DNA]</scope>
    <source>
        <strain evidence="1 2">CBS 123374</strain>
    </source>
</reference>
<comment type="caution">
    <text evidence="1">The sequence shown here is derived from an EMBL/GenBank/DDBJ whole genome shotgun (WGS) entry which is preliminary data.</text>
</comment>
<organism evidence="1 2">
    <name type="scientific">Phyllosticta capitalensis</name>
    <dbReference type="NCBI Taxonomy" id="121624"/>
    <lineage>
        <taxon>Eukaryota</taxon>
        <taxon>Fungi</taxon>
        <taxon>Dikarya</taxon>
        <taxon>Ascomycota</taxon>
        <taxon>Pezizomycotina</taxon>
        <taxon>Dothideomycetes</taxon>
        <taxon>Dothideomycetes incertae sedis</taxon>
        <taxon>Botryosphaeriales</taxon>
        <taxon>Phyllostictaceae</taxon>
        <taxon>Phyllosticta</taxon>
    </lineage>
</organism>